<dbReference type="EMBL" id="JYON01000008">
    <property type="protein sequence ID" value="KJH72003.1"/>
    <property type="molecule type" value="Genomic_DNA"/>
</dbReference>
<accession>A0A0D8ZTA8</accession>
<dbReference type="PRINTS" id="PR01264">
    <property type="entry name" value="MECHCHANNEL"/>
</dbReference>
<dbReference type="PANTHER" id="PTHR30266:SF2">
    <property type="entry name" value="LARGE-CONDUCTANCE MECHANOSENSITIVE CHANNEL"/>
    <property type="match status" value="1"/>
</dbReference>
<gene>
    <name evidence="9" type="primary">mscL</name>
    <name evidence="10" type="ORF">UH38_09900</name>
</gene>
<evidence type="ECO:0000256" key="3">
    <source>
        <dbReference type="ARBA" id="ARBA00022475"/>
    </source>
</evidence>
<dbReference type="PANTHER" id="PTHR30266">
    <property type="entry name" value="MECHANOSENSITIVE CHANNEL MSCL"/>
    <property type="match status" value="1"/>
</dbReference>
<keyword evidence="2 9" id="KW-0813">Transport</keyword>
<evidence type="ECO:0000313" key="10">
    <source>
        <dbReference type="EMBL" id="KJH72003.1"/>
    </source>
</evidence>
<dbReference type="InterPro" id="IPR001185">
    <property type="entry name" value="MS_channel"/>
</dbReference>
<dbReference type="STRING" id="1618023.UH38_09900"/>
<keyword evidence="4 9" id="KW-0812">Transmembrane</keyword>
<evidence type="ECO:0000256" key="4">
    <source>
        <dbReference type="ARBA" id="ARBA00022692"/>
    </source>
</evidence>
<evidence type="ECO:0000256" key="5">
    <source>
        <dbReference type="ARBA" id="ARBA00022989"/>
    </source>
</evidence>
<name>A0A0D8ZTA8_9CYAN</name>
<dbReference type="Gene3D" id="1.10.1200.120">
    <property type="entry name" value="Large-conductance mechanosensitive channel, MscL, domain 1"/>
    <property type="match status" value="1"/>
</dbReference>
<dbReference type="Proteomes" id="UP000032452">
    <property type="component" value="Unassembled WGS sequence"/>
</dbReference>
<keyword evidence="6 9" id="KW-0406">Ion transport</keyword>
<organism evidence="10 11">
    <name type="scientific">Aliterella atlantica CENA595</name>
    <dbReference type="NCBI Taxonomy" id="1618023"/>
    <lineage>
        <taxon>Bacteria</taxon>
        <taxon>Bacillati</taxon>
        <taxon>Cyanobacteriota</taxon>
        <taxon>Cyanophyceae</taxon>
        <taxon>Chroococcidiopsidales</taxon>
        <taxon>Aliterellaceae</taxon>
        <taxon>Aliterella</taxon>
    </lineage>
</organism>
<evidence type="ECO:0000256" key="7">
    <source>
        <dbReference type="ARBA" id="ARBA00023136"/>
    </source>
</evidence>
<dbReference type="GO" id="GO:0005886">
    <property type="term" value="C:plasma membrane"/>
    <property type="evidence" value="ECO:0007669"/>
    <property type="project" value="UniProtKB-SubCell"/>
</dbReference>
<feature type="transmembrane region" description="Helical" evidence="9">
    <location>
        <begin position="21"/>
        <end position="42"/>
    </location>
</feature>
<evidence type="ECO:0000256" key="6">
    <source>
        <dbReference type="ARBA" id="ARBA00023065"/>
    </source>
</evidence>
<keyword evidence="5 9" id="KW-1133">Transmembrane helix</keyword>
<evidence type="ECO:0000256" key="1">
    <source>
        <dbReference type="ARBA" id="ARBA00004141"/>
    </source>
</evidence>
<dbReference type="InterPro" id="IPR036019">
    <property type="entry name" value="MscL_channel"/>
</dbReference>
<protein>
    <recommendedName>
        <fullName evidence="9">Large-conductance mechanosensitive channel</fullName>
    </recommendedName>
</protein>
<feature type="transmembrane region" description="Helical" evidence="9">
    <location>
        <begin position="73"/>
        <end position="94"/>
    </location>
</feature>
<comment type="caution">
    <text evidence="10">The sequence shown here is derived from an EMBL/GenBank/DDBJ whole genome shotgun (WGS) entry which is preliminary data.</text>
</comment>
<evidence type="ECO:0000256" key="2">
    <source>
        <dbReference type="ARBA" id="ARBA00022448"/>
    </source>
</evidence>
<dbReference type="PATRIC" id="fig|1618023.3.peg.3735"/>
<evidence type="ECO:0000313" key="11">
    <source>
        <dbReference type="Proteomes" id="UP000032452"/>
    </source>
</evidence>
<dbReference type="GO" id="GO:0008381">
    <property type="term" value="F:mechanosensitive monoatomic ion channel activity"/>
    <property type="evidence" value="ECO:0007669"/>
    <property type="project" value="UniProtKB-UniRule"/>
</dbReference>
<dbReference type="OrthoDB" id="9810350at2"/>
<keyword evidence="3 9" id="KW-1003">Cell membrane</keyword>
<dbReference type="AlphaFoldDB" id="A0A0D8ZTA8"/>
<dbReference type="InterPro" id="IPR037673">
    <property type="entry name" value="MSC/AndL"/>
</dbReference>
<evidence type="ECO:0000256" key="8">
    <source>
        <dbReference type="ARBA" id="ARBA00023303"/>
    </source>
</evidence>
<keyword evidence="7 9" id="KW-0472">Membrane</keyword>
<comment type="subunit">
    <text evidence="9">Homopentamer.</text>
</comment>
<dbReference type="NCBIfam" id="TIGR00220">
    <property type="entry name" value="mscL"/>
    <property type="match status" value="1"/>
</dbReference>
<proteinExistence type="inferred from homology"/>
<dbReference type="SUPFAM" id="SSF81330">
    <property type="entry name" value="Gated mechanosensitive channel"/>
    <property type="match status" value="1"/>
</dbReference>
<comment type="subcellular location">
    <subcellularLocation>
        <location evidence="9">Cell membrane</location>
        <topology evidence="9">Multi-pass membrane protein</topology>
    </subcellularLocation>
    <subcellularLocation>
        <location evidence="1">Membrane</location>
        <topology evidence="1">Multi-pass membrane protein</topology>
    </subcellularLocation>
</comment>
<dbReference type="HAMAP" id="MF_00115">
    <property type="entry name" value="MscL"/>
    <property type="match status" value="1"/>
</dbReference>
<comment type="similarity">
    <text evidence="9">Belongs to the MscL family.</text>
</comment>
<sequence length="144" mass="15608">MVRANNSFWADFRKFIMQGNVIDLAVAVVIGGAFGKIITSLVEDIITPAILTPALQAAKVNDLQNLSINGIKYGVFLAAILNFLVIAFCIFLLIRAFEKAKRRFVRSGEAAEAAQAAPDPAAIAQEKLTGALDRLTNTIESRQM</sequence>
<dbReference type="Pfam" id="PF01741">
    <property type="entry name" value="MscL"/>
    <property type="match status" value="1"/>
</dbReference>
<keyword evidence="11" id="KW-1185">Reference proteome</keyword>
<reference evidence="10 11" key="1">
    <citation type="submission" date="2015-02" db="EMBL/GenBank/DDBJ databases">
        <title>Draft genome of a novel marine cyanobacterium (Chroococcales) isolated from South Atlantic Ocean.</title>
        <authorList>
            <person name="Rigonato J."/>
            <person name="Alvarenga D.O."/>
            <person name="Branco L.H."/>
            <person name="Varani A.M."/>
            <person name="Brandini F.P."/>
            <person name="Fiore M.F."/>
        </authorList>
    </citation>
    <scope>NUCLEOTIDE SEQUENCE [LARGE SCALE GENOMIC DNA]</scope>
    <source>
        <strain evidence="10 11">CENA595</strain>
    </source>
</reference>
<dbReference type="RefSeq" id="WP_045054475.1">
    <property type="nucleotide sequence ID" value="NZ_CAWMDP010000041.1"/>
</dbReference>
<comment type="function">
    <text evidence="9">Channel that opens in response to stretch forces in the membrane lipid bilayer. May participate in the regulation of osmotic pressure changes within the cell.</text>
</comment>
<evidence type="ECO:0000256" key="9">
    <source>
        <dbReference type="HAMAP-Rule" id="MF_00115"/>
    </source>
</evidence>
<keyword evidence="8 9" id="KW-0407">Ion channel</keyword>